<keyword evidence="12" id="KW-0675">Receptor</keyword>
<dbReference type="RefSeq" id="WP_342627965.1">
    <property type="nucleotide sequence ID" value="NZ_CP152276.1"/>
</dbReference>
<reference evidence="12 13" key="1">
    <citation type="submission" date="2024-04" db="EMBL/GenBank/DDBJ databases">
        <title>Complete genome sequence of Nguyenibacter vanlangesis HBCM-1154, a strain capable of nitrogen fixation, IAA production, and phosphorus solubilization isolated from sugarcane soil.</title>
        <authorList>
            <person name="MY HANH P."/>
        </authorList>
    </citation>
    <scope>NUCLEOTIDE SEQUENCE [LARGE SCALE GENOMIC DNA]</scope>
    <source>
        <strain evidence="12 13">HBCM 1154</strain>
    </source>
</reference>
<keyword evidence="7" id="KW-0408">Iron</keyword>
<keyword evidence="8" id="KW-0406">Ion transport</keyword>
<evidence type="ECO:0000256" key="8">
    <source>
        <dbReference type="ARBA" id="ARBA00023065"/>
    </source>
</evidence>
<dbReference type="InterPro" id="IPR036942">
    <property type="entry name" value="Beta-barrel_TonB_sf"/>
</dbReference>
<dbReference type="InterPro" id="IPR012910">
    <property type="entry name" value="Plug_dom"/>
</dbReference>
<comment type="subcellular location">
    <subcellularLocation>
        <location evidence="1">Cell outer membrane</location>
        <topology evidence="1">Multi-pass membrane protein</topology>
    </subcellularLocation>
</comment>
<dbReference type="Proteomes" id="UP001449795">
    <property type="component" value="Chromosome"/>
</dbReference>
<dbReference type="InterPro" id="IPR037066">
    <property type="entry name" value="Plug_dom_sf"/>
</dbReference>
<dbReference type="Pfam" id="PF07715">
    <property type="entry name" value="Plug"/>
    <property type="match status" value="1"/>
</dbReference>
<evidence type="ECO:0000256" key="3">
    <source>
        <dbReference type="ARBA" id="ARBA00022452"/>
    </source>
</evidence>
<evidence type="ECO:0000256" key="9">
    <source>
        <dbReference type="ARBA" id="ARBA00023136"/>
    </source>
</evidence>
<evidence type="ECO:0000313" key="12">
    <source>
        <dbReference type="EMBL" id="XAE42169.1"/>
    </source>
</evidence>
<evidence type="ECO:0000313" key="13">
    <source>
        <dbReference type="Proteomes" id="UP001449795"/>
    </source>
</evidence>
<accession>A0ABZ3D335</accession>
<organism evidence="12 13">
    <name type="scientific">Nguyenibacter vanlangensis</name>
    <dbReference type="NCBI Taxonomy" id="1216886"/>
    <lineage>
        <taxon>Bacteria</taxon>
        <taxon>Pseudomonadati</taxon>
        <taxon>Pseudomonadota</taxon>
        <taxon>Alphaproteobacteria</taxon>
        <taxon>Acetobacterales</taxon>
        <taxon>Acetobacteraceae</taxon>
        <taxon>Nguyenibacter</taxon>
    </lineage>
</organism>
<evidence type="ECO:0000259" key="11">
    <source>
        <dbReference type="Pfam" id="PF07715"/>
    </source>
</evidence>
<dbReference type="InterPro" id="IPR039426">
    <property type="entry name" value="TonB-dep_rcpt-like"/>
</dbReference>
<evidence type="ECO:0000256" key="1">
    <source>
        <dbReference type="ARBA" id="ARBA00004571"/>
    </source>
</evidence>
<keyword evidence="2" id="KW-0813">Transport</keyword>
<dbReference type="PANTHER" id="PTHR32552:SF89">
    <property type="entry name" value="CATECHOLATE SIDEROPHORE RECEPTOR FIU"/>
    <property type="match status" value="1"/>
</dbReference>
<proteinExistence type="predicted"/>
<gene>
    <name evidence="12" type="ORF">AAC691_18145</name>
</gene>
<dbReference type="Gene3D" id="2.40.170.20">
    <property type="entry name" value="TonB-dependent receptor, beta-barrel domain"/>
    <property type="match status" value="1"/>
</dbReference>
<evidence type="ECO:0000256" key="5">
    <source>
        <dbReference type="ARBA" id="ARBA00022692"/>
    </source>
</evidence>
<dbReference type="PANTHER" id="PTHR32552">
    <property type="entry name" value="FERRICHROME IRON RECEPTOR-RELATED"/>
    <property type="match status" value="1"/>
</dbReference>
<keyword evidence="9" id="KW-0472">Membrane</keyword>
<dbReference type="Gene3D" id="2.170.130.10">
    <property type="entry name" value="TonB-dependent receptor, plug domain"/>
    <property type="match status" value="1"/>
</dbReference>
<keyword evidence="5" id="KW-0812">Transmembrane</keyword>
<evidence type="ECO:0000256" key="7">
    <source>
        <dbReference type="ARBA" id="ARBA00023004"/>
    </source>
</evidence>
<keyword evidence="4" id="KW-0410">Iron transport</keyword>
<keyword evidence="6" id="KW-0732">Signal</keyword>
<keyword evidence="13" id="KW-1185">Reference proteome</keyword>
<evidence type="ECO:0000256" key="6">
    <source>
        <dbReference type="ARBA" id="ARBA00022729"/>
    </source>
</evidence>
<evidence type="ECO:0000256" key="10">
    <source>
        <dbReference type="ARBA" id="ARBA00023237"/>
    </source>
</evidence>
<evidence type="ECO:0000256" key="2">
    <source>
        <dbReference type="ARBA" id="ARBA00022448"/>
    </source>
</evidence>
<keyword evidence="10" id="KW-0998">Cell outer membrane</keyword>
<keyword evidence="3" id="KW-1134">Transmembrane beta strand</keyword>
<dbReference type="SUPFAM" id="SSF56935">
    <property type="entry name" value="Porins"/>
    <property type="match status" value="1"/>
</dbReference>
<dbReference type="EMBL" id="CP152276">
    <property type="protein sequence ID" value="XAE42169.1"/>
    <property type="molecule type" value="Genomic_DNA"/>
</dbReference>
<name>A0ABZ3D335_9PROT</name>
<sequence>MSRDACCRLSHADTRNAWCERLHAALMAGVSVFTLLVTYGAAHAQAAAIEEAHGSLPHGPVRTAKRGPAARGALVVRPAVPAPAEAISVVGSGSTRQMQSVSARDLAFIVPGVTPLKAVGNLPGIQFSTSDPLGIDLWSQSFYMHGFTSDQLGFTLDGIPLGGQGYESYNGVPVSRSISNENISRTDVSQGAGSLDTPATSNLGGTVRFYGNDPSDRMGGDVSQTFGSYAAFRTFVRFDSGLLNPSGTKFYVSYDRKAEDKWLGGDSQFQQMVNAKLVQPIGARTTFKTYFDWSWEAAASYIDNSLEELKKVGYGIDYYYPDYGAALNAANGIYPEQYRDLSDPKDAAYYRGIETSRYYLGGMSLDSRLTDFLESKTTFYGIGKRYDAWWTSPYVGSPSGAPLSAQDQAMGTQRIGFQTDLIYHIRHHTLDAGFWYENMTFDPAMEYYNEPNSPDAAPYDEIAHRGSPFLTHWAYGFNTNTYVFHLQDTYRVLPHLTVHGGFRSMVVDAQDHILYNDAGFTGSSQLPHGSLDAVAAALPQFSANWRFAPHNEFYFDISKNMQAYPQNGFNSASPWGAETVQDFVGLRKMLHPETDWVYEIGYRLNASYVMGLINLYHVDFSNRQQAVSVGPLAEAHALFENVGSVDMNGVDASVTVTPVRHLSLYNSISYNSSKFESNLTSGGIIYDLKGKQEPNYAKLMYKNSINYHRNGFSVHFDTMYMGKRYLSYINDTAVPSYWLENFGISYAFRHVAVAQNLKFDFSINNITDEKYITNMGSGGNPLSGDYNTLQVGAPRSFYGTVSAHF</sequence>
<evidence type="ECO:0000256" key="4">
    <source>
        <dbReference type="ARBA" id="ARBA00022496"/>
    </source>
</evidence>
<protein>
    <submittedName>
        <fullName evidence="12">TonB-dependent receptor plug domain-containing protein</fullName>
    </submittedName>
</protein>
<feature type="domain" description="TonB-dependent receptor plug" evidence="11">
    <location>
        <begin position="95"/>
        <end position="197"/>
    </location>
</feature>